<name>A0A1I4KZM3_9BACI</name>
<dbReference type="InterPro" id="IPR036291">
    <property type="entry name" value="NAD(P)-bd_dom_sf"/>
</dbReference>
<accession>A0A1I4KZM3</accession>
<dbReference type="AlphaFoldDB" id="A0A1I4KZM3"/>
<evidence type="ECO:0000313" key="2">
    <source>
        <dbReference type="EMBL" id="SFL84111.1"/>
    </source>
</evidence>
<evidence type="ECO:0000313" key="3">
    <source>
        <dbReference type="Proteomes" id="UP000199668"/>
    </source>
</evidence>
<dbReference type="EMBL" id="FOTY01000006">
    <property type="protein sequence ID" value="SFL84111.1"/>
    <property type="molecule type" value="Genomic_DNA"/>
</dbReference>
<keyword evidence="3" id="KW-1185">Reference proteome</keyword>
<dbReference type="InterPro" id="IPR055170">
    <property type="entry name" value="GFO_IDH_MocA-like_dom"/>
</dbReference>
<dbReference type="Gene3D" id="3.40.50.720">
    <property type="entry name" value="NAD(P)-binding Rossmann-like Domain"/>
    <property type="match status" value="1"/>
</dbReference>
<dbReference type="OrthoDB" id="9815825at2"/>
<dbReference type="STRING" id="266892.SAMN04488054_10674"/>
<dbReference type="SUPFAM" id="SSF51735">
    <property type="entry name" value="NAD(P)-binding Rossmann-fold domains"/>
    <property type="match status" value="1"/>
</dbReference>
<reference evidence="2 3" key="1">
    <citation type="submission" date="2016-10" db="EMBL/GenBank/DDBJ databases">
        <authorList>
            <person name="de Groot N.N."/>
        </authorList>
    </citation>
    <scope>NUCLEOTIDE SEQUENCE [LARGE SCALE GENOMIC DNA]</scope>
    <source>
        <strain evidence="2 3">CGMCC 1.6134</strain>
    </source>
</reference>
<dbReference type="PANTHER" id="PTHR43377">
    <property type="entry name" value="BILIVERDIN REDUCTASE A"/>
    <property type="match status" value="1"/>
</dbReference>
<dbReference type="Pfam" id="PF22725">
    <property type="entry name" value="GFO_IDH_MocA_C3"/>
    <property type="match status" value="1"/>
</dbReference>
<dbReference type="RefSeq" id="WP_090926339.1">
    <property type="nucleotide sequence ID" value="NZ_FOTY01000006.1"/>
</dbReference>
<feature type="domain" description="GFO/IDH/MocA-like oxidoreductase" evidence="1">
    <location>
        <begin position="123"/>
        <end position="219"/>
    </location>
</feature>
<dbReference type="Gene3D" id="3.30.360.10">
    <property type="entry name" value="Dihydrodipicolinate Reductase, domain 2"/>
    <property type="match status" value="1"/>
</dbReference>
<dbReference type="Proteomes" id="UP000199668">
    <property type="component" value="Unassembled WGS sequence"/>
</dbReference>
<evidence type="ECO:0000259" key="1">
    <source>
        <dbReference type="Pfam" id="PF22725"/>
    </source>
</evidence>
<proteinExistence type="predicted"/>
<dbReference type="SUPFAM" id="SSF55347">
    <property type="entry name" value="Glyceraldehyde-3-phosphate dehydrogenase-like, C-terminal domain"/>
    <property type="match status" value="1"/>
</dbReference>
<dbReference type="InterPro" id="IPR051450">
    <property type="entry name" value="Gfo/Idh/MocA_Oxidoreductases"/>
</dbReference>
<organism evidence="2 3">
    <name type="scientific">Salibacterium qingdaonense</name>
    <dbReference type="NCBI Taxonomy" id="266892"/>
    <lineage>
        <taxon>Bacteria</taxon>
        <taxon>Bacillati</taxon>
        <taxon>Bacillota</taxon>
        <taxon>Bacilli</taxon>
        <taxon>Bacillales</taxon>
        <taxon>Bacillaceae</taxon>
    </lineage>
</organism>
<sequence>MILIIGYGSIGQRHYNLIKSKEWGVGVVTKREFPYENFFYNIEEAIRTLTPNVIIIANETNKHLQTLRIIDNENFKGAVLVEKPLFSEVSYKYNFSSFQVYVGYNLRFHPLMMELYKLIQKEKVLTVNVYAGQYLPEWRPGTDYTQSYSASRQKGGGVLRDLSHELDYILWLFGDWNSVVSNTGQIGDLDIETEDSVSILLKMDKVPQVQVMLNYLDRSTERFLIVNTFHDTYKLDLIRGKLLKNGEIIQEVHITRNKTYEDQLLDLVNKRQYLCTFDEAVQSVNLIDKIEKSNREGKWIKNE</sequence>
<gene>
    <name evidence="2" type="ORF">SAMN04488054_10674</name>
</gene>
<dbReference type="PANTHER" id="PTHR43377:SF1">
    <property type="entry name" value="BILIVERDIN REDUCTASE A"/>
    <property type="match status" value="1"/>
</dbReference>
<protein>
    <submittedName>
        <fullName evidence="2">Predicted dehydrogenase</fullName>
    </submittedName>
</protein>